<evidence type="ECO:0000313" key="6">
    <source>
        <dbReference type="EMBL" id="EOT86118.1"/>
    </source>
</evidence>
<dbReference type="PATRIC" id="fig|1140003.3.peg.1657"/>
<dbReference type="GO" id="GO:0006508">
    <property type="term" value="P:proteolysis"/>
    <property type="evidence" value="ECO:0007669"/>
    <property type="project" value="UniProtKB-KW"/>
</dbReference>
<dbReference type="Gene3D" id="2.40.260.10">
    <property type="entry name" value="Sortase"/>
    <property type="match status" value="1"/>
</dbReference>
<name>S0PBP2_9ENTE</name>
<dbReference type="NCBIfam" id="TIGR01076">
    <property type="entry name" value="sortase_fam"/>
    <property type="match status" value="1"/>
</dbReference>
<dbReference type="SUPFAM" id="SSF63817">
    <property type="entry name" value="Sortase"/>
    <property type="match status" value="1"/>
</dbReference>
<dbReference type="eggNOG" id="COG3764">
    <property type="taxonomic scope" value="Bacteria"/>
</dbReference>
<evidence type="ECO:0000256" key="1">
    <source>
        <dbReference type="ARBA" id="ARBA00022670"/>
    </source>
</evidence>
<dbReference type="InterPro" id="IPR023365">
    <property type="entry name" value="Sortase_dom-sf"/>
</dbReference>
<feature type="active site" description="Acyl-thioester intermediate" evidence="4">
    <location>
        <position position="198"/>
    </location>
</feature>
<evidence type="ECO:0000256" key="4">
    <source>
        <dbReference type="PIRSR" id="PIRSR605754-1"/>
    </source>
</evidence>
<feature type="transmembrane region" description="Helical" evidence="5">
    <location>
        <begin position="7"/>
        <end position="28"/>
    </location>
</feature>
<dbReference type="RefSeq" id="WP_016186156.1">
    <property type="nucleotide sequence ID" value="NZ_ASWO01000003.1"/>
</dbReference>
<keyword evidence="2" id="KW-0378">Hydrolase</keyword>
<gene>
    <name evidence="6" type="ORF">I573_00871</name>
</gene>
<comment type="caution">
    <text evidence="6">The sequence shown here is derived from an EMBL/GenBank/DDBJ whole genome shotgun (WGS) entry which is preliminary data.</text>
</comment>
<evidence type="ECO:0000313" key="7">
    <source>
        <dbReference type="Proteomes" id="UP000015961"/>
    </source>
</evidence>
<dbReference type="STRING" id="1140003.OMY_01719"/>
<proteinExistence type="predicted"/>
<accession>S0PBP2</accession>
<dbReference type="InterPro" id="IPR005754">
    <property type="entry name" value="Sortase"/>
</dbReference>
<keyword evidence="5" id="KW-0812">Transmembrane</keyword>
<dbReference type="Proteomes" id="UP000015961">
    <property type="component" value="Unassembled WGS sequence"/>
</dbReference>
<feature type="active site" description="Proton donor/acceptor" evidence="4">
    <location>
        <position position="136"/>
    </location>
</feature>
<dbReference type="InterPro" id="IPR042007">
    <property type="entry name" value="Sortase_A"/>
</dbReference>
<reference evidence="6 7" key="1">
    <citation type="submission" date="2013-03" db="EMBL/GenBank/DDBJ databases">
        <title>The Genome Sequence of Enterococcus sulfureus ATCC_49903 (PacBio/Illumina hybrid assembly).</title>
        <authorList>
            <consortium name="The Broad Institute Genomics Platform"/>
            <consortium name="The Broad Institute Genome Sequencing Center for Infectious Disease"/>
            <person name="Earl A."/>
            <person name="Russ C."/>
            <person name="Gilmore M."/>
            <person name="Surin D."/>
            <person name="Walker B."/>
            <person name="Young S."/>
            <person name="Zeng Q."/>
            <person name="Gargeya S."/>
            <person name="Fitzgerald M."/>
            <person name="Haas B."/>
            <person name="Abouelleil A."/>
            <person name="Allen A.W."/>
            <person name="Alvarado L."/>
            <person name="Arachchi H.M."/>
            <person name="Berlin A.M."/>
            <person name="Chapman S.B."/>
            <person name="Gainer-Dewar J."/>
            <person name="Goldberg J."/>
            <person name="Griggs A."/>
            <person name="Gujja S."/>
            <person name="Hansen M."/>
            <person name="Howarth C."/>
            <person name="Imamovic A."/>
            <person name="Ireland A."/>
            <person name="Larimer J."/>
            <person name="McCowan C."/>
            <person name="Murphy C."/>
            <person name="Pearson M."/>
            <person name="Poon T.W."/>
            <person name="Priest M."/>
            <person name="Roberts A."/>
            <person name="Saif S."/>
            <person name="Shea T."/>
            <person name="Sisk P."/>
            <person name="Sykes S."/>
            <person name="Wortman J."/>
            <person name="Nusbaum C."/>
            <person name="Birren B."/>
        </authorList>
    </citation>
    <scope>NUCLEOTIDE SEQUENCE [LARGE SCALE GENOMIC DNA]</scope>
    <source>
        <strain evidence="6 7">ATCC 49903</strain>
    </source>
</reference>
<dbReference type="AlphaFoldDB" id="S0PBP2"/>
<protein>
    <recommendedName>
        <fullName evidence="8">Sortase</fullName>
    </recommendedName>
</protein>
<sequence>MKKKKGVLNWVTNLFLVVLLLIGLALVFNNQIKYLLMSWNTSKYDVTAVTASEIKENEKKPATFDFDGVQPLSTQAVLEAQFSNKRLPVIGGIAIPSVGINLPIFKGLANEALLFGAGTFSETQKMGEGNYALASHRTDRADLLFTPLEEFEVGNIIYLTDLEKIYSYKAYDKQRVAPTQTEVLNDVPNKKVVTLVTCGDLSATTRIIVQGELTAITPIKEATDEMMAAFQMEQKTY</sequence>
<keyword evidence="5" id="KW-1133">Transmembrane helix</keyword>
<dbReference type="CDD" id="cd06165">
    <property type="entry name" value="Sortase_A"/>
    <property type="match status" value="1"/>
</dbReference>
<evidence type="ECO:0000256" key="5">
    <source>
        <dbReference type="SAM" id="Phobius"/>
    </source>
</evidence>
<evidence type="ECO:0000256" key="3">
    <source>
        <dbReference type="ARBA" id="ARBA00022807"/>
    </source>
</evidence>
<evidence type="ECO:0000256" key="2">
    <source>
        <dbReference type="ARBA" id="ARBA00022801"/>
    </source>
</evidence>
<keyword evidence="3" id="KW-0788">Thiol protease</keyword>
<keyword evidence="7" id="KW-1185">Reference proteome</keyword>
<keyword evidence="5" id="KW-0472">Membrane</keyword>
<dbReference type="EMBL" id="ASWO01000003">
    <property type="protein sequence ID" value="EOT86118.1"/>
    <property type="molecule type" value="Genomic_DNA"/>
</dbReference>
<dbReference type="OrthoDB" id="1648028at2"/>
<dbReference type="GO" id="GO:0008234">
    <property type="term" value="F:cysteine-type peptidase activity"/>
    <property type="evidence" value="ECO:0007669"/>
    <property type="project" value="UniProtKB-KW"/>
</dbReference>
<dbReference type="Pfam" id="PF04203">
    <property type="entry name" value="Sortase"/>
    <property type="match status" value="1"/>
</dbReference>
<keyword evidence="1" id="KW-0645">Protease</keyword>
<organism evidence="6 7">
    <name type="scientific">Enterococcus sulfureus ATCC 49903</name>
    <dbReference type="NCBI Taxonomy" id="1140003"/>
    <lineage>
        <taxon>Bacteria</taxon>
        <taxon>Bacillati</taxon>
        <taxon>Bacillota</taxon>
        <taxon>Bacilli</taxon>
        <taxon>Lactobacillales</taxon>
        <taxon>Enterococcaceae</taxon>
        <taxon>Enterococcus</taxon>
    </lineage>
</organism>
<evidence type="ECO:0008006" key="8">
    <source>
        <dbReference type="Google" id="ProtNLM"/>
    </source>
</evidence>